<keyword evidence="3" id="KW-1185">Reference proteome</keyword>
<dbReference type="InterPro" id="IPR001173">
    <property type="entry name" value="Glyco_trans_2-like"/>
</dbReference>
<evidence type="ECO:0000313" key="3">
    <source>
        <dbReference type="Proteomes" id="UP000460257"/>
    </source>
</evidence>
<dbReference type="PANTHER" id="PTHR43630:SF2">
    <property type="entry name" value="GLYCOSYLTRANSFERASE"/>
    <property type="match status" value="1"/>
</dbReference>
<reference evidence="2" key="1">
    <citation type="journal article" date="2020" name="Appl. Environ. Microbiol.">
        <title>Medium-Chain Fatty Acid Synthesis by 'Candidatus Weimeria bifida' gen. nov., sp. nov., and 'Candidatus Pseudoramibacter fermentans' sp. nov.</title>
        <authorList>
            <person name="Scarborough M.J."/>
            <person name="Myers K.S."/>
            <person name="Donohue T.J."/>
            <person name="Noguera D.R."/>
        </authorList>
    </citation>
    <scope>NUCLEOTIDE SEQUENCE</scope>
    <source>
        <strain evidence="2">LCO1.1</strain>
    </source>
</reference>
<sequence length="370" mass="42662">MGGESFMMKINIAMITKNESRCIEKCLRAAAPYVDEIIVVDTGSTDDTCEIAVSISDKIHLYHFDWINNFSAARNFSLEMSEKHGADYSLVLDADEYLRKPMQDIHDFLEASCAKCGDAWAGYLFRYSQFYGDNDQIDIEESRITRLIPRGTRYTGIIHEQPDFKGPHISTPFIADHDGYLDRSKGERNLGYLQKEYEKNPLDPYICYQMGVALKSMKRTTEAGGYFSKFFDLIAGNDNAFKADFVKDGVVRYLYTLTDINTSESLEKAFSIVSETEKYFLENSDFYFFRGIFFMKLVLSDTAKYIEYLPEIEKSYLRCIEIGERDDQMTVTGTGSFKAWHNLGLYYSLFGDKEKAAKCQEEEMKTKQRR</sequence>
<dbReference type="GO" id="GO:0016740">
    <property type="term" value="F:transferase activity"/>
    <property type="evidence" value="ECO:0007669"/>
    <property type="project" value="UniProtKB-KW"/>
</dbReference>
<dbReference type="SUPFAM" id="SSF53448">
    <property type="entry name" value="Nucleotide-diphospho-sugar transferases"/>
    <property type="match status" value="1"/>
</dbReference>
<comment type="caution">
    <text evidence="2">The sequence shown here is derived from an EMBL/GenBank/DDBJ whole genome shotgun (WGS) entry which is preliminary data.</text>
</comment>
<dbReference type="Gene3D" id="3.90.550.10">
    <property type="entry name" value="Spore Coat Polysaccharide Biosynthesis Protein SpsA, Chain A"/>
    <property type="match status" value="1"/>
</dbReference>
<evidence type="ECO:0000313" key="2">
    <source>
        <dbReference type="EMBL" id="MQN01665.1"/>
    </source>
</evidence>
<protein>
    <submittedName>
        <fullName evidence="2">Glycosyltransferase</fullName>
    </submittedName>
</protein>
<dbReference type="SUPFAM" id="SSF48452">
    <property type="entry name" value="TPR-like"/>
    <property type="match status" value="1"/>
</dbReference>
<dbReference type="InterPro" id="IPR011990">
    <property type="entry name" value="TPR-like_helical_dom_sf"/>
</dbReference>
<name>A0A6N7J0V8_9FIRM</name>
<organism evidence="2 3">
    <name type="scientific">Candidatus Weimeria bifida</name>
    <dbReference type="NCBI Taxonomy" id="2599074"/>
    <lineage>
        <taxon>Bacteria</taxon>
        <taxon>Bacillati</taxon>
        <taxon>Bacillota</taxon>
        <taxon>Clostridia</taxon>
        <taxon>Lachnospirales</taxon>
        <taxon>Lachnospiraceae</taxon>
        <taxon>Candidatus Weimeria</taxon>
    </lineage>
</organism>
<dbReference type="EMBL" id="VOGC01000006">
    <property type="protein sequence ID" value="MQN01665.1"/>
    <property type="molecule type" value="Genomic_DNA"/>
</dbReference>
<proteinExistence type="predicted"/>
<accession>A0A6N7J0V8</accession>
<dbReference type="PANTHER" id="PTHR43630">
    <property type="entry name" value="POLY-BETA-1,6-N-ACETYL-D-GLUCOSAMINE SYNTHASE"/>
    <property type="match status" value="1"/>
</dbReference>
<dbReference type="AlphaFoldDB" id="A0A6N7J0V8"/>
<feature type="domain" description="Glycosyltransferase 2-like" evidence="1">
    <location>
        <begin position="12"/>
        <end position="114"/>
    </location>
</feature>
<gene>
    <name evidence="2" type="ORF">FRC54_07055</name>
</gene>
<dbReference type="InterPro" id="IPR029044">
    <property type="entry name" value="Nucleotide-diphossugar_trans"/>
</dbReference>
<dbReference type="Pfam" id="PF00535">
    <property type="entry name" value="Glycos_transf_2"/>
    <property type="match status" value="1"/>
</dbReference>
<dbReference type="Proteomes" id="UP000460257">
    <property type="component" value="Unassembled WGS sequence"/>
</dbReference>
<evidence type="ECO:0000259" key="1">
    <source>
        <dbReference type="Pfam" id="PF00535"/>
    </source>
</evidence>
<dbReference type="Gene3D" id="1.25.40.10">
    <property type="entry name" value="Tetratricopeptide repeat domain"/>
    <property type="match status" value="1"/>
</dbReference>